<gene>
    <name evidence="3" type="ORF">B0188_10215</name>
</gene>
<evidence type="ECO:0000256" key="1">
    <source>
        <dbReference type="SAM" id="MobiDB-lite"/>
    </source>
</evidence>
<feature type="region of interest" description="Disordered" evidence="1">
    <location>
        <begin position="31"/>
        <end position="58"/>
    </location>
</feature>
<dbReference type="PROSITE" id="PS51257">
    <property type="entry name" value="PROKAR_LIPOPROTEIN"/>
    <property type="match status" value="1"/>
</dbReference>
<sequence length="191" mass="20882">MKSLKNKLLISLFAAVAILAGCDQKQNGETEMAKKAKQKTEQTAPVAENQATEQTQTVTQDDAENLAMLEKFNAALRIENTGRALGEDENKVPNAVFSYTISNVSDKQIKGVKWIFAYVYNGNVIHTAPFGIDISDTFEPQTAFNLNFLIPLADINEEARKIIADPASEIASVTIAREITFADGSQIIVTN</sequence>
<proteinExistence type="predicted"/>
<accession>A0A1T0AW40</accession>
<feature type="chain" id="PRO_5011983973" description="Lipoprotein" evidence="2">
    <location>
        <begin position="21"/>
        <end position="191"/>
    </location>
</feature>
<dbReference type="OrthoDB" id="5677528at2"/>
<feature type="signal peptide" evidence="2">
    <location>
        <begin position="1"/>
        <end position="20"/>
    </location>
</feature>
<evidence type="ECO:0000313" key="3">
    <source>
        <dbReference type="EMBL" id="OOS01149.1"/>
    </source>
</evidence>
<dbReference type="EMBL" id="MUYB01000049">
    <property type="protein sequence ID" value="OOS01149.1"/>
    <property type="molecule type" value="Genomic_DNA"/>
</dbReference>
<comment type="caution">
    <text evidence="3">The sequence shown here is derived from an EMBL/GenBank/DDBJ whole genome shotgun (WGS) entry which is preliminary data.</text>
</comment>
<keyword evidence="2" id="KW-0732">Signal</keyword>
<keyword evidence="4" id="KW-1185">Reference proteome</keyword>
<organism evidence="3 4">
    <name type="scientific">[Haemophilus] felis</name>
    <dbReference type="NCBI Taxonomy" id="123822"/>
    <lineage>
        <taxon>Bacteria</taxon>
        <taxon>Pseudomonadati</taxon>
        <taxon>Pseudomonadota</taxon>
        <taxon>Gammaproteobacteria</taxon>
        <taxon>Pasteurellales</taxon>
        <taxon>Pasteurellaceae</taxon>
    </lineage>
</organism>
<name>A0A1T0AW40_9PAST</name>
<dbReference type="Proteomes" id="UP000190023">
    <property type="component" value="Unassembled WGS sequence"/>
</dbReference>
<evidence type="ECO:0000256" key="2">
    <source>
        <dbReference type="SAM" id="SignalP"/>
    </source>
</evidence>
<reference evidence="3 4" key="1">
    <citation type="submission" date="2017-02" db="EMBL/GenBank/DDBJ databases">
        <title>Draft genome sequence of Haemophilus felis CCUG 31170 type strain.</title>
        <authorList>
            <person name="Engstrom-Jakobsson H."/>
            <person name="Salva-Serra F."/>
            <person name="Thorell K."/>
            <person name="Gonzales-Siles L."/>
            <person name="Karlsson R."/>
            <person name="Boulund F."/>
            <person name="Engstrand L."/>
            <person name="Kristiansson E."/>
            <person name="Moore E."/>
        </authorList>
    </citation>
    <scope>NUCLEOTIDE SEQUENCE [LARGE SCALE GENOMIC DNA]</scope>
    <source>
        <strain evidence="3 4">CCUG 31170</strain>
    </source>
</reference>
<feature type="compositionally biased region" description="Polar residues" evidence="1">
    <location>
        <begin position="49"/>
        <end position="58"/>
    </location>
</feature>
<evidence type="ECO:0008006" key="5">
    <source>
        <dbReference type="Google" id="ProtNLM"/>
    </source>
</evidence>
<dbReference type="AlphaFoldDB" id="A0A1T0AW40"/>
<feature type="compositionally biased region" description="Basic and acidic residues" evidence="1">
    <location>
        <begin position="31"/>
        <end position="40"/>
    </location>
</feature>
<protein>
    <recommendedName>
        <fullName evidence="5">Lipoprotein</fullName>
    </recommendedName>
</protein>
<evidence type="ECO:0000313" key="4">
    <source>
        <dbReference type="Proteomes" id="UP000190023"/>
    </source>
</evidence>